<dbReference type="EMBL" id="LK996017">
    <property type="protein sequence ID" value="CDX04843.1"/>
    <property type="molecule type" value="Genomic_DNA"/>
</dbReference>
<dbReference type="EMBL" id="LOCK01000001">
    <property type="protein sequence ID" value="KTE93715.1"/>
    <property type="molecule type" value="Genomic_DNA"/>
</dbReference>
<dbReference type="PATRIC" id="fig|49338.4.peg.5332"/>
<dbReference type="InterPro" id="IPR036866">
    <property type="entry name" value="RibonucZ/Hydroxyglut_hydro"/>
</dbReference>
<dbReference type="OrthoDB" id="9761531at2"/>
<dbReference type="RefSeq" id="WP_018305537.1">
    <property type="nucleotide sequence ID" value="NZ_JAYFNZ010000007.1"/>
</dbReference>
<feature type="domain" description="Metallo-beta-lactamase" evidence="1">
    <location>
        <begin position="22"/>
        <end position="204"/>
    </location>
</feature>
<dbReference type="Pfam" id="PF00753">
    <property type="entry name" value="Lactamase_B"/>
    <property type="match status" value="1"/>
</dbReference>
<dbReference type="PANTHER" id="PTHR23131">
    <property type="entry name" value="ENDORIBONUCLEASE LACTB2"/>
    <property type="match status" value="1"/>
</dbReference>
<dbReference type="Proteomes" id="UP000054623">
    <property type="component" value="Unassembled WGS sequence"/>
</dbReference>
<keyword evidence="3" id="KW-0378">Hydrolase</keyword>
<evidence type="ECO:0000313" key="2">
    <source>
        <dbReference type="EMBL" id="CDX04843.1"/>
    </source>
</evidence>
<dbReference type="GO" id="GO:0016787">
    <property type="term" value="F:hydrolase activity"/>
    <property type="evidence" value="ECO:0007669"/>
    <property type="project" value="UniProtKB-KW"/>
</dbReference>
<dbReference type="InterPro" id="IPR050662">
    <property type="entry name" value="Sec-metab_biosynth-thioest"/>
</dbReference>
<dbReference type="PANTHER" id="PTHR23131:SF0">
    <property type="entry name" value="ENDORIBONUCLEASE LACTB2"/>
    <property type="match status" value="1"/>
</dbReference>
<dbReference type="Gene3D" id="3.60.15.10">
    <property type="entry name" value="Ribonuclease Z/Hydroxyacylglutathione hydrolase-like"/>
    <property type="match status" value="1"/>
</dbReference>
<evidence type="ECO:0000313" key="3">
    <source>
        <dbReference type="EMBL" id="KTE93715.1"/>
    </source>
</evidence>
<reference evidence="3 4" key="2">
    <citation type="submission" date="2015-12" db="EMBL/GenBank/DDBJ databases">
        <title>Draft Genome Sequence of Desulfitobacterium hafniense Strain DH, a Sulfate-reducing Bacterium Isolated from Paddy Soils.</title>
        <authorList>
            <person name="Bao P."/>
            <person name="Zhang X."/>
            <person name="Li G."/>
        </authorList>
    </citation>
    <scope>NUCLEOTIDE SEQUENCE [LARGE SCALE GENOMIC DNA]</scope>
    <source>
        <strain evidence="3 4">DH</strain>
    </source>
</reference>
<dbReference type="AlphaFoldDB" id="A0A098B7K1"/>
<accession>A0A098B7K1</accession>
<evidence type="ECO:0000259" key="1">
    <source>
        <dbReference type="SMART" id="SM00849"/>
    </source>
</evidence>
<dbReference type="SMART" id="SM00849">
    <property type="entry name" value="Lactamase_B"/>
    <property type="match status" value="1"/>
</dbReference>
<name>A0A098B7K1_DESHA</name>
<gene>
    <name evidence="3" type="ORF">AT727_01815</name>
    <name evidence="2" type="ORF">DPCES_4957</name>
</gene>
<dbReference type="SUPFAM" id="SSF56281">
    <property type="entry name" value="Metallo-hydrolase/oxidoreductase"/>
    <property type="match status" value="1"/>
</dbReference>
<evidence type="ECO:0000313" key="4">
    <source>
        <dbReference type="Proteomes" id="UP000054623"/>
    </source>
</evidence>
<organism evidence="2">
    <name type="scientific">Desulfitobacterium hafniense</name>
    <name type="common">Desulfitobacterium frappieri</name>
    <dbReference type="NCBI Taxonomy" id="49338"/>
    <lineage>
        <taxon>Bacteria</taxon>
        <taxon>Bacillati</taxon>
        <taxon>Bacillota</taxon>
        <taxon>Clostridia</taxon>
        <taxon>Eubacteriales</taxon>
        <taxon>Desulfitobacteriaceae</taxon>
        <taxon>Desulfitobacterium</taxon>
    </lineage>
</organism>
<dbReference type="InterPro" id="IPR001279">
    <property type="entry name" value="Metallo-B-lactamas"/>
</dbReference>
<reference evidence="2" key="1">
    <citation type="submission" date="2014-07" db="EMBL/GenBank/DDBJ databases">
        <authorList>
            <person name="Hornung V.Bastian."/>
        </authorList>
    </citation>
    <scope>NUCLEOTIDE SEQUENCE</scope>
    <source>
        <strain evidence="2">PCE-S</strain>
    </source>
</reference>
<sequence length="291" mass="33847">MISNIGENLKFIEAPNKARPPHSNSLLIDDDIKVLIDCACGDSNIERLQKKGIDIIISSHFHIDHTMNNYKFPSAEIWAHEDDAPAIQSLNCYRDYLGFHELSEGKVWEEYARTYDIHPMPIKRKLYDGEILDFGKNRLKVIHTPGHTPGHCCFLINDSYLFSAEIDARLFGPWYGHLCSNIDDFIESIELCREIKPAVLITSHNGIIRDNIEQRLQKFLDVIYKREEKLLKTLKKPSTIEELTCLHIFYGPVRTFNEFRRVTEKAAITLHLQRLLKAEKITRYGQLYYVQ</sequence>
<protein>
    <submittedName>
        <fullName evidence="3">MBL fold metallo-hydrolase</fullName>
    </submittedName>
    <submittedName>
        <fullName evidence="2">Metallo-beta-lactamase domain protein</fullName>
    </submittedName>
</protein>
<proteinExistence type="predicted"/>